<dbReference type="AlphaFoldDB" id="A0A9D9DLX8"/>
<feature type="non-terminal residue" evidence="2">
    <location>
        <position position="33"/>
    </location>
</feature>
<dbReference type="Gene3D" id="1.10.260.40">
    <property type="entry name" value="lambda repressor-like DNA-binding domains"/>
    <property type="match status" value="1"/>
</dbReference>
<dbReference type="CDD" id="cd00093">
    <property type="entry name" value="HTH_XRE"/>
    <property type="match status" value="1"/>
</dbReference>
<dbReference type="PROSITE" id="PS50943">
    <property type="entry name" value="HTH_CROC1"/>
    <property type="match status" value="1"/>
</dbReference>
<reference evidence="2" key="1">
    <citation type="submission" date="2020-10" db="EMBL/GenBank/DDBJ databases">
        <authorList>
            <person name="Gilroy R."/>
        </authorList>
    </citation>
    <scope>NUCLEOTIDE SEQUENCE</scope>
    <source>
        <strain evidence="2">10192</strain>
    </source>
</reference>
<evidence type="ECO:0000259" key="1">
    <source>
        <dbReference type="PROSITE" id="PS50943"/>
    </source>
</evidence>
<gene>
    <name evidence="2" type="ORF">IAC76_01190</name>
</gene>
<dbReference type="InterPro" id="IPR001387">
    <property type="entry name" value="Cro/C1-type_HTH"/>
</dbReference>
<dbReference type="Proteomes" id="UP000823632">
    <property type="component" value="Unassembled WGS sequence"/>
</dbReference>
<dbReference type="InterPro" id="IPR010982">
    <property type="entry name" value="Lambda_DNA-bd_dom_sf"/>
</dbReference>
<proteinExistence type="predicted"/>
<sequence>MSDIKTKLGKRIQEIRKKKGMSQEKLAELVGIE</sequence>
<evidence type="ECO:0000313" key="2">
    <source>
        <dbReference type="EMBL" id="MBO8429978.1"/>
    </source>
</evidence>
<organism evidence="2 3">
    <name type="scientific">Candidatus Scatousia excrementipullorum</name>
    <dbReference type="NCBI Taxonomy" id="2840936"/>
    <lineage>
        <taxon>Bacteria</taxon>
        <taxon>Candidatus Scatousia</taxon>
    </lineage>
</organism>
<dbReference type="SUPFAM" id="SSF47413">
    <property type="entry name" value="lambda repressor-like DNA-binding domains"/>
    <property type="match status" value="1"/>
</dbReference>
<dbReference type="EMBL" id="JADIND010000025">
    <property type="protein sequence ID" value="MBO8429978.1"/>
    <property type="molecule type" value="Genomic_DNA"/>
</dbReference>
<accession>A0A9D9DLX8</accession>
<reference evidence="2" key="2">
    <citation type="journal article" date="2021" name="PeerJ">
        <title>Extensive microbial diversity within the chicken gut microbiome revealed by metagenomics and culture.</title>
        <authorList>
            <person name="Gilroy R."/>
            <person name="Ravi A."/>
            <person name="Getino M."/>
            <person name="Pursley I."/>
            <person name="Horton D.L."/>
            <person name="Alikhan N.F."/>
            <person name="Baker D."/>
            <person name="Gharbi K."/>
            <person name="Hall N."/>
            <person name="Watson M."/>
            <person name="Adriaenssens E.M."/>
            <person name="Foster-Nyarko E."/>
            <person name="Jarju S."/>
            <person name="Secka A."/>
            <person name="Antonio M."/>
            <person name="Oren A."/>
            <person name="Chaudhuri R.R."/>
            <person name="La Ragione R."/>
            <person name="Hildebrand F."/>
            <person name="Pallen M.J."/>
        </authorList>
    </citation>
    <scope>NUCLEOTIDE SEQUENCE</scope>
    <source>
        <strain evidence="2">10192</strain>
    </source>
</reference>
<dbReference type="GO" id="GO:0003677">
    <property type="term" value="F:DNA binding"/>
    <property type="evidence" value="ECO:0007669"/>
    <property type="project" value="InterPro"/>
</dbReference>
<comment type="caution">
    <text evidence="2">The sequence shown here is derived from an EMBL/GenBank/DDBJ whole genome shotgun (WGS) entry which is preliminary data.</text>
</comment>
<protein>
    <submittedName>
        <fullName evidence="2">Helix-turn-helix domain-containing protein</fullName>
    </submittedName>
</protein>
<evidence type="ECO:0000313" key="3">
    <source>
        <dbReference type="Proteomes" id="UP000823632"/>
    </source>
</evidence>
<feature type="domain" description="HTH cro/C1-type" evidence="1">
    <location>
        <begin position="12"/>
        <end position="32"/>
    </location>
</feature>
<name>A0A9D9DLX8_9BACT</name>
<dbReference type="Pfam" id="PF01381">
    <property type="entry name" value="HTH_3"/>
    <property type="match status" value="1"/>
</dbReference>